<keyword evidence="10" id="KW-0067">ATP-binding</keyword>
<accession>A0AAE3ZWZ1</accession>
<dbReference type="EMBL" id="JAVDYC010000001">
    <property type="protein sequence ID" value="MDR7327558.1"/>
    <property type="molecule type" value="Genomic_DNA"/>
</dbReference>
<dbReference type="InterPro" id="IPR011009">
    <property type="entry name" value="Kinase-like_dom_sf"/>
</dbReference>
<dbReference type="AlphaFoldDB" id="A0AAE3ZWZ1"/>
<dbReference type="InterPro" id="IPR040999">
    <property type="entry name" value="Mak_N_cap"/>
</dbReference>
<evidence type="ECO:0000256" key="13">
    <source>
        <dbReference type="ARBA" id="ARBA00031251"/>
    </source>
</evidence>
<evidence type="ECO:0000256" key="8">
    <source>
        <dbReference type="ARBA" id="ARBA00022741"/>
    </source>
</evidence>
<evidence type="ECO:0000256" key="5">
    <source>
        <dbReference type="ARBA" id="ARBA00013882"/>
    </source>
</evidence>
<dbReference type="GO" id="GO:0016301">
    <property type="term" value="F:kinase activity"/>
    <property type="evidence" value="ECO:0007669"/>
    <property type="project" value="UniProtKB-KW"/>
</dbReference>
<keyword evidence="18" id="KW-1185">Reference proteome</keyword>
<evidence type="ECO:0000256" key="9">
    <source>
        <dbReference type="ARBA" id="ARBA00022777"/>
    </source>
</evidence>
<organism evidence="17 18">
    <name type="scientific">Catenuloplanes niger</name>
    <dbReference type="NCBI Taxonomy" id="587534"/>
    <lineage>
        <taxon>Bacteria</taxon>
        <taxon>Bacillati</taxon>
        <taxon>Actinomycetota</taxon>
        <taxon>Actinomycetes</taxon>
        <taxon>Micromonosporales</taxon>
        <taxon>Micromonosporaceae</taxon>
        <taxon>Catenuloplanes</taxon>
    </lineage>
</organism>
<name>A0AAE3ZWZ1_9ACTN</name>
<evidence type="ECO:0000256" key="1">
    <source>
        <dbReference type="ARBA" id="ARBA00004964"/>
    </source>
</evidence>
<proteinExistence type="inferred from homology"/>
<evidence type="ECO:0000259" key="16">
    <source>
        <dbReference type="Pfam" id="PF18085"/>
    </source>
</evidence>
<evidence type="ECO:0000256" key="6">
    <source>
        <dbReference type="ARBA" id="ARBA00022600"/>
    </source>
</evidence>
<evidence type="ECO:0000256" key="7">
    <source>
        <dbReference type="ARBA" id="ARBA00022679"/>
    </source>
</evidence>
<evidence type="ECO:0000256" key="12">
    <source>
        <dbReference type="ARBA" id="ARBA00023277"/>
    </source>
</evidence>
<dbReference type="GO" id="GO:0005978">
    <property type="term" value="P:glycogen biosynthetic process"/>
    <property type="evidence" value="ECO:0007669"/>
    <property type="project" value="UniProtKB-KW"/>
</dbReference>
<gene>
    <name evidence="17" type="ORF">J2S44_007808</name>
</gene>
<comment type="catalytic activity">
    <reaction evidence="14">
        <text>D-maltose + ATP = alpha-maltose 1-phosphate + ADP + H(+)</text>
        <dbReference type="Rhea" id="RHEA:31915"/>
        <dbReference type="ChEBI" id="CHEBI:15378"/>
        <dbReference type="ChEBI" id="CHEBI:17306"/>
        <dbReference type="ChEBI" id="CHEBI:30616"/>
        <dbReference type="ChEBI" id="CHEBI:63576"/>
        <dbReference type="ChEBI" id="CHEBI:456216"/>
        <dbReference type="EC" id="2.7.1.175"/>
    </reaction>
</comment>
<evidence type="ECO:0000313" key="18">
    <source>
        <dbReference type="Proteomes" id="UP001183629"/>
    </source>
</evidence>
<feature type="region of interest" description="Disordered" evidence="15">
    <location>
        <begin position="453"/>
        <end position="491"/>
    </location>
</feature>
<keyword evidence="6" id="KW-0321">Glycogen metabolism</keyword>
<comment type="caution">
    <text evidence="17">The sequence shown here is derived from an EMBL/GenBank/DDBJ whole genome shotgun (WGS) entry which is preliminary data.</text>
</comment>
<feature type="domain" description="Maltokinase N-terminal cap" evidence="16">
    <location>
        <begin position="25"/>
        <end position="111"/>
    </location>
</feature>
<comment type="pathway">
    <text evidence="1">Glycan biosynthesis; glycogen biosynthesis.</text>
</comment>
<feature type="compositionally biased region" description="Low complexity" evidence="15">
    <location>
        <begin position="468"/>
        <end position="481"/>
    </location>
</feature>
<keyword evidence="12" id="KW-0119">Carbohydrate metabolism</keyword>
<evidence type="ECO:0000256" key="11">
    <source>
        <dbReference type="ARBA" id="ARBA00023056"/>
    </source>
</evidence>
<dbReference type="EC" id="2.7.1.175" evidence="4"/>
<keyword evidence="9" id="KW-0418">Kinase</keyword>
<dbReference type="RefSeq" id="WP_310424966.1">
    <property type="nucleotide sequence ID" value="NZ_JAVDYC010000001.1"/>
</dbReference>
<evidence type="ECO:0000256" key="14">
    <source>
        <dbReference type="ARBA" id="ARBA00049067"/>
    </source>
</evidence>
<protein>
    <recommendedName>
        <fullName evidence="5">Maltokinase</fullName>
        <ecNumber evidence="4">2.7.1.175</ecNumber>
    </recommendedName>
    <alternativeName>
        <fullName evidence="13">Maltose-1-phosphate synthase</fullName>
    </alternativeName>
</protein>
<keyword evidence="11" id="KW-0320">Glycogen biosynthesis</keyword>
<dbReference type="GO" id="GO:0005524">
    <property type="term" value="F:ATP binding"/>
    <property type="evidence" value="ECO:0007669"/>
    <property type="project" value="UniProtKB-KW"/>
</dbReference>
<dbReference type="SUPFAM" id="SSF56112">
    <property type="entry name" value="Protein kinase-like (PK-like)"/>
    <property type="match status" value="1"/>
</dbReference>
<evidence type="ECO:0000256" key="4">
    <source>
        <dbReference type="ARBA" id="ARBA00011962"/>
    </source>
</evidence>
<evidence type="ECO:0000256" key="3">
    <source>
        <dbReference type="ARBA" id="ARBA00011245"/>
    </source>
</evidence>
<dbReference type="Proteomes" id="UP001183629">
    <property type="component" value="Unassembled WGS sequence"/>
</dbReference>
<evidence type="ECO:0000313" key="17">
    <source>
        <dbReference type="EMBL" id="MDR7327558.1"/>
    </source>
</evidence>
<evidence type="ECO:0000256" key="2">
    <source>
        <dbReference type="ARBA" id="ARBA00006219"/>
    </source>
</evidence>
<evidence type="ECO:0000256" key="15">
    <source>
        <dbReference type="SAM" id="MobiDB-lite"/>
    </source>
</evidence>
<comment type="subunit">
    <text evidence="3">Monomer.</text>
</comment>
<comment type="similarity">
    <text evidence="2">Belongs to the aminoglycoside phosphotransferase family.</text>
</comment>
<dbReference type="Gene3D" id="3.90.1200.10">
    <property type="match status" value="1"/>
</dbReference>
<dbReference type="Pfam" id="PF18085">
    <property type="entry name" value="Mak_N_cap"/>
    <property type="match status" value="1"/>
</dbReference>
<keyword evidence="8" id="KW-0547">Nucleotide-binding</keyword>
<sequence length="491" mass="51965">MSAPAAAPVRPDPVSAELAAALCRWLPARRWSGLAGRTVSHVETLAWIPIAPAGGAETADGALVVLAAHLDDGETVRLHVPLGRRRDASAVPDEDLVLWTGRHWVFDATADPELMRRLVAMIRRGDRGPELVCTAERSPYWRPGRAATGVRRLDGEQSNTSLVIDGRMILKLFRRPGPGLNPELEVQRRLRADAGMPIPALLGAAEARLSGGLATLAVLTRYVPGAVDGWHLLLDDLAGPERGGAAISAAVRELGATVAGMHRRLAVAFGSARLTDELRAGLHTDLTRRLNEAAGVAPSLRLYLPALRGVLARAVAGPPAGHVQRVHGDLHLGQVLRSDGRWLVIDFEGEPAAPAVDRVAWRSPWQDVAGMLRSLDYAAGHAVLEGVVPVVPARAWVSRLRGEFLAGYTAAAGAVGGALLGAYEVDKAVYEVVYELRNRPGWTDIPMAAVHRLAGSSSRPQPGERVSARSGSTSSGVAGSGQVEEGSFSGD</sequence>
<reference evidence="17 18" key="1">
    <citation type="submission" date="2023-07" db="EMBL/GenBank/DDBJ databases">
        <title>Sequencing the genomes of 1000 actinobacteria strains.</title>
        <authorList>
            <person name="Klenk H.-P."/>
        </authorList>
    </citation>
    <scope>NUCLEOTIDE SEQUENCE [LARGE SCALE GENOMIC DNA]</scope>
    <source>
        <strain evidence="17 18">DSM 44711</strain>
    </source>
</reference>
<keyword evidence="7 17" id="KW-0808">Transferase</keyword>
<evidence type="ECO:0000256" key="10">
    <source>
        <dbReference type="ARBA" id="ARBA00022840"/>
    </source>
</evidence>